<name>A0A1E1LD38_9HELO</name>
<feature type="compositionally biased region" description="Low complexity" evidence="1">
    <location>
        <begin position="56"/>
        <end position="74"/>
    </location>
</feature>
<evidence type="ECO:0000256" key="1">
    <source>
        <dbReference type="SAM" id="MobiDB-lite"/>
    </source>
</evidence>
<reference evidence="3" key="1">
    <citation type="submission" date="2016-03" db="EMBL/GenBank/DDBJ databases">
        <authorList>
            <person name="Guldener U."/>
        </authorList>
    </citation>
    <scope>NUCLEOTIDE SEQUENCE [LARGE SCALE GENOMIC DNA]</scope>
    <source>
        <strain evidence="3">04CH-RAC-A.6.1</strain>
    </source>
</reference>
<protein>
    <submittedName>
        <fullName evidence="2">Uncharacterized protein</fullName>
    </submittedName>
</protein>
<keyword evidence="3" id="KW-1185">Reference proteome</keyword>
<dbReference type="Proteomes" id="UP000178912">
    <property type="component" value="Unassembled WGS sequence"/>
</dbReference>
<feature type="region of interest" description="Disordered" evidence="1">
    <location>
        <begin position="54"/>
        <end position="78"/>
    </location>
</feature>
<gene>
    <name evidence="2" type="ORF">RAG0_13520</name>
</gene>
<sequence length="123" mass="13749">MTTEQISTHTPVIDWDSYIDASDTPPSTCIFNMQYDPGIQLEILRNTIPGDTGHILSLPSSSQNKSGSPSKSSQIHQELDVPVYRKESRAELLKIAGIKDLQELLNIQLSQFEILLHLVLALY</sequence>
<proteinExistence type="predicted"/>
<organism evidence="2 3">
    <name type="scientific">Rhynchosporium agropyri</name>
    <dbReference type="NCBI Taxonomy" id="914238"/>
    <lineage>
        <taxon>Eukaryota</taxon>
        <taxon>Fungi</taxon>
        <taxon>Dikarya</taxon>
        <taxon>Ascomycota</taxon>
        <taxon>Pezizomycotina</taxon>
        <taxon>Leotiomycetes</taxon>
        <taxon>Helotiales</taxon>
        <taxon>Ploettnerulaceae</taxon>
        <taxon>Rhynchosporium</taxon>
    </lineage>
</organism>
<evidence type="ECO:0000313" key="3">
    <source>
        <dbReference type="Proteomes" id="UP000178912"/>
    </source>
</evidence>
<accession>A0A1E1LD38</accession>
<dbReference type="AlphaFoldDB" id="A0A1E1LD38"/>
<evidence type="ECO:0000313" key="2">
    <source>
        <dbReference type="EMBL" id="CZT08436.1"/>
    </source>
</evidence>
<dbReference type="EMBL" id="FJUX01000104">
    <property type="protein sequence ID" value="CZT08436.1"/>
    <property type="molecule type" value="Genomic_DNA"/>
</dbReference>